<keyword evidence="2" id="KW-0378">Hydrolase</keyword>
<dbReference type="InterPro" id="IPR029001">
    <property type="entry name" value="ITPase-like_fam"/>
</dbReference>
<evidence type="ECO:0000256" key="3">
    <source>
        <dbReference type="ARBA" id="ARBA00023080"/>
    </source>
</evidence>
<keyword evidence="3" id="KW-0546">Nucleotide metabolism</keyword>
<dbReference type="Gene3D" id="3.90.950.10">
    <property type="match status" value="1"/>
</dbReference>
<evidence type="ECO:0000313" key="4">
    <source>
        <dbReference type="EMBL" id="MBM7124920.1"/>
    </source>
</evidence>
<organism evidence="4 5">
    <name type="scientific">Dyella flava</name>
    <dbReference type="NCBI Taxonomy" id="1920170"/>
    <lineage>
        <taxon>Bacteria</taxon>
        <taxon>Pseudomonadati</taxon>
        <taxon>Pseudomonadota</taxon>
        <taxon>Gammaproteobacteria</taxon>
        <taxon>Lysobacterales</taxon>
        <taxon>Rhodanobacteraceae</taxon>
        <taxon>Dyella</taxon>
    </lineage>
</organism>
<dbReference type="PANTHER" id="PTHR11067:SF9">
    <property type="entry name" value="INOSINE TRIPHOSPHATE PYROPHOSPHATASE"/>
    <property type="match status" value="1"/>
</dbReference>
<comment type="similarity">
    <text evidence="1">Belongs to the HAM1 NTPase family.</text>
</comment>
<keyword evidence="5" id="KW-1185">Reference proteome</keyword>
<proteinExistence type="inferred from homology"/>
<dbReference type="InterPro" id="IPR002637">
    <property type="entry name" value="RdgB/HAM1"/>
</dbReference>
<dbReference type="Pfam" id="PF01725">
    <property type="entry name" value="Ham1p_like"/>
    <property type="match status" value="1"/>
</dbReference>
<evidence type="ECO:0008006" key="6">
    <source>
        <dbReference type="Google" id="ProtNLM"/>
    </source>
</evidence>
<sequence>MKSFLHKASAGAAWQRQHPIESDNTSHPFIGGIIERGENMASTIYFCTTSASKLAQFKAFFAGHGFAVEQVVLDIPEIQSIDVEEVVKQKLAIAAERCAHRPLIVDDAGLEVDGLDGFPGALLKPILEKGGVGLLKALSSSVSFNEQSRSTMVAAVAVALKSCTLTAKGELNGVMDFSENARLADKTCSASFYPEHHDKSLAAMQVEIGERAFSHRWRALELMVQHIQAEGRL</sequence>
<evidence type="ECO:0000256" key="1">
    <source>
        <dbReference type="ARBA" id="ARBA00008023"/>
    </source>
</evidence>
<dbReference type="SUPFAM" id="SSF52972">
    <property type="entry name" value="ITPase-like"/>
    <property type="match status" value="1"/>
</dbReference>
<reference evidence="4" key="1">
    <citation type="submission" date="2020-10" db="EMBL/GenBank/DDBJ databases">
        <title>Phylogeny of dyella-like bacteria.</title>
        <authorList>
            <person name="Fu J."/>
        </authorList>
    </citation>
    <scope>NUCLEOTIDE SEQUENCE</scope>
    <source>
        <strain evidence="4">DHOC52</strain>
    </source>
</reference>
<dbReference type="RefSeq" id="WP_204680449.1">
    <property type="nucleotide sequence ID" value="NZ_BSNR01000005.1"/>
</dbReference>
<gene>
    <name evidence="4" type="ORF">ISP19_05955</name>
</gene>
<dbReference type="Proteomes" id="UP001430149">
    <property type="component" value="Unassembled WGS sequence"/>
</dbReference>
<protein>
    <recommendedName>
        <fullName evidence="6">Non-canonical purine NTP pyrophosphatase</fullName>
    </recommendedName>
</protein>
<name>A0ABS2K0Z2_9GAMM</name>
<dbReference type="PANTHER" id="PTHR11067">
    <property type="entry name" value="INOSINE TRIPHOSPHATE PYROPHOSPHATASE/HAM1 PROTEIN"/>
    <property type="match status" value="1"/>
</dbReference>
<comment type="caution">
    <text evidence="4">The sequence shown here is derived from an EMBL/GenBank/DDBJ whole genome shotgun (WGS) entry which is preliminary data.</text>
</comment>
<accession>A0ABS2K0Z2</accession>
<dbReference type="EMBL" id="JADIKE010000030">
    <property type="protein sequence ID" value="MBM7124920.1"/>
    <property type="molecule type" value="Genomic_DNA"/>
</dbReference>
<evidence type="ECO:0000256" key="2">
    <source>
        <dbReference type="ARBA" id="ARBA00022801"/>
    </source>
</evidence>
<evidence type="ECO:0000313" key="5">
    <source>
        <dbReference type="Proteomes" id="UP001430149"/>
    </source>
</evidence>